<dbReference type="AlphaFoldDB" id="A0A9P5TET9"/>
<feature type="non-terminal residue" evidence="1">
    <location>
        <position position="1"/>
    </location>
</feature>
<name>A0A9P5TET9_GYMJU</name>
<evidence type="ECO:0000313" key="1">
    <source>
        <dbReference type="EMBL" id="KAF8871331.1"/>
    </source>
</evidence>
<proteinExistence type="predicted"/>
<reference evidence="1" key="1">
    <citation type="submission" date="2020-11" db="EMBL/GenBank/DDBJ databases">
        <authorList>
            <consortium name="DOE Joint Genome Institute"/>
            <person name="Ahrendt S."/>
            <person name="Riley R."/>
            <person name="Andreopoulos W."/>
            <person name="LaButti K."/>
            <person name="Pangilinan J."/>
            <person name="Ruiz-duenas F.J."/>
            <person name="Barrasa J.M."/>
            <person name="Sanchez-Garcia M."/>
            <person name="Camarero S."/>
            <person name="Miyauchi S."/>
            <person name="Serrano A."/>
            <person name="Linde D."/>
            <person name="Babiker R."/>
            <person name="Drula E."/>
            <person name="Ayuso-Fernandez I."/>
            <person name="Pacheco R."/>
            <person name="Padilla G."/>
            <person name="Ferreira P."/>
            <person name="Barriuso J."/>
            <person name="Kellner H."/>
            <person name="Castanera R."/>
            <person name="Alfaro M."/>
            <person name="Ramirez L."/>
            <person name="Pisabarro A.G."/>
            <person name="Kuo A."/>
            <person name="Tritt A."/>
            <person name="Lipzen A."/>
            <person name="He G."/>
            <person name="Yan M."/>
            <person name="Ng V."/>
            <person name="Cullen D."/>
            <person name="Martin F."/>
            <person name="Rosso M.-N."/>
            <person name="Henrissat B."/>
            <person name="Hibbett D."/>
            <person name="Martinez A.T."/>
            <person name="Grigoriev I.V."/>
        </authorList>
    </citation>
    <scope>NUCLEOTIDE SEQUENCE</scope>
    <source>
        <strain evidence="1">AH 44721</strain>
    </source>
</reference>
<dbReference type="Proteomes" id="UP000724874">
    <property type="component" value="Unassembled WGS sequence"/>
</dbReference>
<gene>
    <name evidence="1" type="ORF">CPB84DRAFT_1692342</name>
</gene>
<accession>A0A9P5TET9</accession>
<dbReference type="EMBL" id="JADNYJ010000312">
    <property type="protein sequence ID" value="KAF8871331.1"/>
    <property type="molecule type" value="Genomic_DNA"/>
</dbReference>
<dbReference type="OrthoDB" id="3252425at2759"/>
<protein>
    <submittedName>
        <fullName evidence="1">Uncharacterized protein</fullName>
    </submittedName>
</protein>
<sequence>WEDFQGGLMEDKIKDLDVSIQPVRLMLVKLCKFTFTIKNSTTILLPEWYQMLKALKLPECIMPHDVSMQWNLIYDMLEFTTQYHTAINSMMAACNFDLHK</sequence>
<organism evidence="1 2">
    <name type="scientific">Gymnopilus junonius</name>
    <name type="common">Spectacular rustgill mushroom</name>
    <name type="synonym">Gymnopilus spectabilis subsp. junonius</name>
    <dbReference type="NCBI Taxonomy" id="109634"/>
    <lineage>
        <taxon>Eukaryota</taxon>
        <taxon>Fungi</taxon>
        <taxon>Dikarya</taxon>
        <taxon>Basidiomycota</taxon>
        <taxon>Agaricomycotina</taxon>
        <taxon>Agaricomycetes</taxon>
        <taxon>Agaricomycetidae</taxon>
        <taxon>Agaricales</taxon>
        <taxon>Agaricineae</taxon>
        <taxon>Hymenogastraceae</taxon>
        <taxon>Gymnopilus</taxon>
    </lineage>
</organism>
<keyword evidence="2" id="KW-1185">Reference proteome</keyword>
<comment type="caution">
    <text evidence="1">The sequence shown here is derived from an EMBL/GenBank/DDBJ whole genome shotgun (WGS) entry which is preliminary data.</text>
</comment>
<evidence type="ECO:0000313" key="2">
    <source>
        <dbReference type="Proteomes" id="UP000724874"/>
    </source>
</evidence>